<feature type="transmembrane region" description="Helical" evidence="9">
    <location>
        <begin position="206"/>
        <end position="229"/>
    </location>
</feature>
<feature type="transmembrane region" description="Helical" evidence="9">
    <location>
        <begin position="117"/>
        <end position="136"/>
    </location>
</feature>
<keyword evidence="12" id="KW-1185">Reference proteome</keyword>
<feature type="transmembrane region" description="Helical" evidence="9">
    <location>
        <begin position="257"/>
        <end position="276"/>
    </location>
</feature>
<evidence type="ECO:0000256" key="2">
    <source>
        <dbReference type="ARBA" id="ARBA00022692"/>
    </source>
</evidence>
<dbReference type="EMBL" id="JABEBT010000016">
    <property type="protein sequence ID" value="KAF7637972.1"/>
    <property type="molecule type" value="Genomic_DNA"/>
</dbReference>
<comment type="caution">
    <text evidence="11">The sequence shown here is derived from an EMBL/GenBank/DDBJ whole genome shotgun (WGS) entry which is preliminary data.</text>
</comment>
<keyword evidence="6" id="KW-0675">Receptor</keyword>
<dbReference type="AlphaFoldDB" id="A0A8S9ZYI3"/>
<evidence type="ECO:0000313" key="11">
    <source>
        <dbReference type="EMBL" id="KAF7637972.1"/>
    </source>
</evidence>
<evidence type="ECO:0000256" key="4">
    <source>
        <dbReference type="ARBA" id="ARBA00023040"/>
    </source>
</evidence>
<proteinExistence type="predicted"/>
<sequence length="536" mass="60471">MNKINLLNSCSPLQYKIENITEYVLEKLGERCAVSSIIIPTAIIYCFILLIGLFGNICTCLVIFKNKFMQNPTNYYLFSLAVSDLLILTLGLPMELYGVFDVLYPYKFGEFICKGRAFLIEFTSYASILIITCFSIEPIRVIITVWLCAFIAALPVLDIVVVNKLPLPEWAIGQKWVPLISDDNSTIKNTDTCALDFHRPLAQKNFYFGSFFIFFLLPALLITLVYCHILQCLCSSVRSSKEIFGNERIQKMRSRKGLLKILVSVVVMFFLCWLPFHIQRLLSIYLNENEGNNGEEIEKGKEEEPPYSAIFSLFSVVFYISGYCYYSNSACNPILYNILSAKYRRAFCRTIFGDKIASKLLNEKHPSSLFGPALHSHLNTKLSASSALRHSISPKLSSASTNRPSLPPPPPLTSFSKLNGNKQIIQSNNYFDNRYDWKQFCGNTVMSITEGSVCPVITSNYISRNRNFGGSSNNVKQKSSSLKIRRRRDTTPDLTKRQLNMEDPRIVFPLSSIINSPLSIATSSSISSKNVSCPSA</sequence>
<evidence type="ECO:0000259" key="10">
    <source>
        <dbReference type="PROSITE" id="PS50262"/>
    </source>
</evidence>
<evidence type="ECO:0000256" key="7">
    <source>
        <dbReference type="ARBA" id="ARBA00023224"/>
    </source>
</evidence>
<feature type="transmembrane region" description="Helical" evidence="9">
    <location>
        <begin position="143"/>
        <end position="162"/>
    </location>
</feature>
<accession>A0A8S9ZYI3</accession>
<evidence type="ECO:0000256" key="9">
    <source>
        <dbReference type="SAM" id="Phobius"/>
    </source>
</evidence>
<organism evidence="11 12">
    <name type="scientific">Meloidogyne graminicola</name>
    <dbReference type="NCBI Taxonomy" id="189291"/>
    <lineage>
        <taxon>Eukaryota</taxon>
        <taxon>Metazoa</taxon>
        <taxon>Ecdysozoa</taxon>
        <taxon>Nematoda</taxon>
        <taxon>Chromadorea</taxon>
        <taxon>Rhabditida</taxon>
        <taxon>Tylenchina</taxon>
        <taxon>Tylenchomorpha</taxon>
        <taxon>Tylenchoidea</taxon>
        <taxon>Meloidogynidae</taxon>
        <taxon>Meloidogyninae</taxon>
        <taxon>Meloidogyne</taxon>
    </lineage>
</organism>
<comment type="subcellular location">
    <subcellularLocation>
        <location evidence="1">Membrane</location>
        <topology evidence="1">Multi-pass membrane protein</topology>
    </subcellularLocation>
</comment>
<keyword evidence="5 9" id="KW-0472">Membrane</keyword>
<feature type="transmembrane region" description="Helical" evidence="9">
    <location>
        <begin position="37"/>
        <end position="64"/>
    </location>
</feature>
<gene>
    <name evidence="11" type="ORF">Mgra_00002676</name>
</gene>
<dbReference type="GO" id="GO:0008188">
    <property type="term" value="F:neuropeptide receptor activity"/>
    <property type="evidence" value="ECO:0007669"/>
    <property type="project" value="TreeGrafter"/>
</dbReference>
<dbReference type="PANTHER" id="PTHR24243">
    <property type="entry name" value="G-PROTEIN COUPLED RECEPTOR"/>
    <property type="match status" value="1"/>
</dbReference>
<evidence type="ECO:0000256" key="8">
    <source>
        <dbReference type="SAM" id="MobiDB-lite"/>
    </source>
</evidence>
<feature type="region of interest" description="Disordered" evidence="8">
    <location>
        <begin position="469"/>
        <end position="492"/>
    </location>
</feature>
<keyword evidence="3 9" id="KW-1133">Transmembrane helix</keyword>
<evidence type="ECO:0000256" key="1">
    <source>
        <dbReference type="ARBA" id="ARBA00004141"/>
    </source>
</evidence>
<keyword evidence="4" id="KW-0297">G-protein coupled receptor</keyword>
<feature type="transmembrane region" description="Helical" evidence="9">
    <location>
        <begin position="76"/>
        <end position="97"/>
    </location>
</feature>
<dbReference type="PROSITE" id="PS50262">
    <property type="entry name" value="G_PROTEIN_RECEP_F1_2"/>
    <property type="match status" value="1"/>
</dbReference>
<evidence type="ECO:0000313" key="12">
    <source>
        <dbReference type="Proteomes" id="UP000605970"/>
    </source>
</evidence>
<dbReference type="InterPro" id="IPR000276">
    <property type="entry name" value="GPCR_Rhodpsn"/>
</dbReference>
<feature type="domain" description="G-protein coupled receptors family 1 profile" evidence="10">
    <location>
        <begin position="55"/>
        <end position="336"/>
    </location>
</feature>
<evidence type="ECO:0000256" key="6">
    <source>
        <dbReference type="ARBA" id="ARBA00023170"/>
    </source>
</evidence>
<feature type="region of interest" description="Disordered" evidence="8">
    <location>
        <begin position="395"/>
        <end position="418"/>
    </location>
</feature>
<dbReference type="InterPro" id="IPR017452">
    <property type="entry name" value="GPCR_Rhodpsn_7TM"/>
</dbReference>
<dbReference type="Proteomes" id="UP000605970">
    <property type="component" value="Unassembled WGS sequence"/>
</dbReference>
<dbReference type="Pfam" id="PF00001">
    <property type="entry name" value="7tm_1"/>
    <property type="match status" value="2"/>
</dbReference>
<dbReference type="OrthoDB" id="5962705at2759"/>
<dbReference type="GO" id="GO:0005886">
    <property type="term" value="C:plasma membrane"/>
    <property type="evidence" value="ECO:0007669"/>
    <property type="project" value="TreeGrafter"/>
</dbReference>
<evidence type="ECO:0000256" key="3">
    <source>
        <dbReference type="ARBA" id="ARBA00022989"/>
    </source>
</evidence>
<protein>
    <submittedName>
        <fullName evidence="11">G_PROTEIN_RECEP_F1_2 domain-containing protein</fullName>
    </submittedName>
</protein>
<dbReference type="PANTHER" id="PTHR24243:SF208">
    <property type="entry name" value="PYROKININ-1 RECEPTOR"/>
    <property type="match status" value="1"/>
</dbReference>
<dbReference type="Gene3D" id="1.20.1070.10">
    <property type="entry name" value="Rhodopsin 7-helix transmembrane proteins"/>
    <property type="match status" value="1"/>
</dbReference>
<evidence type="ECO:0000256" key="5">
    <source>
        <dbReference type="ARBA" id="ARBA00023136"/>
    </source>
</evidence>
<reference evidence="11" key="1">
    <citation type="journal article" date="2020" name="Ecol. Evol.">
        <title>Genome structure and content of the rice root-knot nematode (Meloidogyne graminicola).</title>
        <authorList>
            <person name="Phan N.T."/>
            <person name="Danchin E.G.J."/>
            <person name="Klopp C."/>
            <person name="Perfus-Barbeoch L."/>
            <person name="Kozlowski D.K."/>
            <person name="Koutsovoulos G.D."/>
            <person name="Lopez-Roques C."/>
            <person name="Bouchez O."/>
            <person name="Zahm M."/>
            <person name="Besnard G."/>
            <person name="Bellafiore S."/>
        </authorList>
    </citation>
    <scope>NUCLEOTIDE SEQUENCE</scope>
    <source>
        <strain evidence="11">VN-18</strain>
    </source>
</reference>
<dbReference type="SUPFAM" id="SSF81321">
    <property type="entry name" value="Family A G protein-coupled receptor-like"/>
    <property type="match status" value="1"/>
</dbReference>
<keyword evidence="2 9" id="KW-0812">Transmembrane</keyword>
<dbReference type="PRINTS" id="PR00237">
    <property type="entry name" value="GPCRRHODOPSN"/>
</dbReference>
<name>A0A8S9ZYI3_9BILA</name>
<keyword evidence="7" id="KW-0807">Transducer</keyword>